<dbReference type="EMBL" id="LAZR01065759">
    <property type="protein sequence ID" value="KKK54903.1"/>
    <property type="molecule type" value="Genomic_DNA"/>
</dbReference>
<accession>A0A0F8WEG0</accession>
<feature type="compositionally biased region" description="Low complexity" evidence="1">
    <location>
        <begin position="315"/>
        <end position="332"/>
    </location>
</feature>
<dbReference type="Gene3D" id="2.40.50.220">
    <property type="entry name" value="EutN/Ccml"/>
    <property type="match status" value="1"/>
</dbReference>
<evidence type="ECO:0000256" key="1">
    <source>
        <dbReference type="SAM" id="MobiDB-lite"/>
    </source>
</evidence>
<dbReference type="InterPro" id="IPR036677">
    <property type="entry name" value="EutN_CcmL_sf"/>
</dbReference>
<reference evidence="3" key="1">
    <citation type="journal article" date="2015" name="Nature">
        <title>Complex archaea that bridge the gap between prokaryotes and eukaryotes.</title>
        <authorList>
            <person name="Spang A."/>
            <person name="Saw J.H."/>
            <person name="Jorgensen S.L."/>
            <person name="Zaremba-Niedzwiedzka K."/>
            <person name="Martijn J."/>
            <person name="Lind A.E."/>
            <person name="van Eijk R."/>
            <person name="Schleper C."/>
            <person name="Guy L."/>
            <person name="Ettema T.J."/>
        </authorList>
    </citation>
    <scope>NUCLEOTIDE SEQUENCE</scope>
</reference>
<keyword evidence="2" id="KW-0812">Transmembrane</keyword>
<evidence type="ECO:0000313" key="3">
    <source>
        <dbReference type="EMBL" id="KKK54903.1"/>
    </source>
</evidence>
<sequence>INRRAIGCALLIAIGLLLWAFNVTKTRGPSRVGKRFSSLEELFHPEGVPGFAVLYPRLFSGGTVYRYIPGSHAWLEWPNREWPSREGTDGLGADGVLFWCILPLAVLLILRPSPKGRIRWEDRALVATWALTVAAFWLLAGPRAMVPGIERNALCLLAPTAILASRGVGRCYGMSPRWLRVVLACSTLIGWFAVADFHRHYFDVLTRTGGRSEQTFRTAQVEPKQAALQIVLQHRKPGTTWIVASQWWNYWPIQYFAMVEDDVRVANPNEAQTEAGFELALSEGREAAMPFYPEVKPIDAYNAAILDTLNFEMPQSEMSQSEMSQSEMSQSEITKSNR</sequence>
<feature type="transmembrane region" description="Helical" evidence="2">
    <location>
        <begin position="122"/>
        <end position="140"/>
    </location>
</feature>
<gene>
    <name evidence="3" type="ORF">LCGC14_3079970</name>
</gene>
<keyword evidence="2" id="KW-1133">Transmembrane helix</keyword>
<name>A0A0F8WEG0_9ZZZZ</name>
<organism evidence="3">
    <name type="scientific">marine sediment metagenome</name>
    <dbReference type="NCBI Taxonomy" id="412755"/>
    <lineage>
        <taxon>unclassified sequences</taxon>
        <taxon>metagenomes</taxon>
        <taxon>ecological metagenomes</taxon>
    </lineage>
</organism>
<feature type="region of interest" description="Disordered" evidence="1">
    <location>
        <begin position="315"/>
        <end position="338"/>
    </location>
</feature>
<protein>
    <submittedName>
        <fullName evidence="3">Uncharacterized protein</fullName>
    </submittedName>
</protein>
<dbReference type="AlphaFoldDB" id="A0A0F8WEG0"/>
<proteinExistence type="predicted"/>
<feature type="non-terminal residue" evidence="3">
    <location>
        <position position="1"/>
    </location>
</feature>
<evidence type="ECO:0000256" key="2">
    <source>
        <dbReference type="SAM" id="Phobius"/>
    </source>
</evidence>
<feature type="transmembrane region" description="Helical" evidence="2">
    <location>
        <begin position="91"/>
        <end position="110"/>
    </location>
</feature>
<keyword evidence="2" id="KW-0472">Membrane</keyword>
<comment type="caution">
    <text evidence="3">The sequence shown here is derived from an EMBL/GenBank/DDBJ whole genome shotgun (WGS) entry which is preliminary data.</text>
</comment>